<dbReference type="OrthoDB" id="9979034at2759"/>
<gene>
    <name evidence="18" type="primary">LOC106177428</name>
</gene>
<dbReference type="Gene3D" id="2.60.120.260">
    <property type="entry name" value="Galactose-binding domain-like"/>
    <property type="match status" value="2"/>
</dbReference>
<dbReference type="InterPro" id="IPR000387">
    <property type="entry name" value="Tyr_Pase_dom"/>
</dbReference>
<dbReference type="GO" id="GO:0046872">
    <property type="term" value="F:metal ion binding"/>
    <property type="evidence" value="ECO:0007669"/>
    <property type="project" value="UniProtKB-KW"/>
</dbReference>
<feature type="domain" description="Tyrosine specific protein phosphatases" evidence="15">
    <location>
        <begin position="1139"/>
        <end position="1212"/>
    </location>
</feature>
<keyword evidence="8" id="KW-0904">Protein phosphatase</keyword>
<dbReference type="InterPro" id="IPR013783">
    <property type="entry name" value="Ig-like_fold"/>
</dbReference>
<evidence type="ECO:0000256" key="5">
    <source>
        <dbReference type="ARBA" id="ARBA00022729"/>
    </source>
</evidence>
<dbReference type="SMART" id="SM00060">
    <property type="entry name" value="FN3"/>
    <property type="match status" value="4"/>
</dbReference>
<dbReference type="InterPro" id="IPR050348">
    <property type="entry name" value="Protein-Tyr_Phosphatase"/>
</dbReference>
<dbReference type="RefSeq" id="XP_013415647.1">
    <property type="nucleotide sequence ID" value="XM_013560193.1"/>
</dbReference>
<dbReference type="CDD" id="cd00047">
    <property type="entry name" value="PTPc"/>
    <property type="match status" value="1"/>
</dbReference>
<dbReference type="Pfam" id="PF00041">
    <property type="entry name" value="fn3"/>
    <property type="match status" value="2"/>
</dbReference>
<accession>A0A1S3JZE2</accession>
<sequence>MHYFLIIWTLIFSVHQTQCCNAGDGYFGWVCDTTTGCFCKQGQTCQKTLSPNCPSHCVDNPWGIGCVDEKLNLALEKPTKQSSNHTDGYPSLAVDGNNSTDVSMCARTNQDTNPWWQVDLGGLYVIRTVAAIMPNNCQTDAGITLYIGNDTTQQGNTQLSNMCSFELLVNPPALGRYVKFSKSGSQSLQLCEVNVRGYTYPYNIAFGKTASQSSFIRHKGVNWIAKYAIDGNTDTDFDGGSCSHTNVEHNPWWKVDLGGTFSIYSVTLVNRAGESGKNLKNIEINAVSPNNTSYHCASRVEHLPPGGTVELPCNTAPIVGQFVRISLNNNPANELTLCEVMVKGYKYQECANSKTFGPECGYECNCKNTAEVCDRRTGACGSGCANGWRNQENVCQTECPSGTFGQTCGYTCHCRDDFACSITNGFACPRGCQRYWKDNGCHQERPHLEKAPTVTSKTVHSVNIRWDRWSSESGQGVGSVRSYIARAWKDSHAVDNTKTLSANAKSATIENLFEYTEYNFTVSVEDEEGQEGKPSPSITSRTCGTPVIIPQPVLRASLKAHWNASQITIRTQGMTEAVHRCDGFRKLKLSVRGEFGDNINVEVMDVKQSQDILIENLIPHSNYTVNLSAVNNLNLEGPVFTLYGLTPEGVPPKMEPPTVVSRGDDAVELYWEAPRPPRGIITEYDIGYAIRGENWKEAIVNPGIREKSIENLRHNKTYRFWIRAKTIIGYGDYSDIIETITVAGKPGPPTNFTTTRRSVTSLELSWREPFIRNGIITGFKIECYADGNIDLHVQQNLTMATRSHVFTNLAAGTRYTCSLKARTSAGYGDTSQLVTWTHPKASNVPATEIPEETPPNRKSTVGVVVGGVVAAILVVAGVAIAVLVYMRRRRLGCEAHRSSGAPSREMTTLNLKKDREDYEFPNNPMPENPYMELSWEHSDDSVEQDTDISIDDIFKVMKTKNWETLKAEFEKLPTVFTAKCVVGQKPENHTKNRFETIMPYDHSRVALSLLPDDPHSDYINANYIDGYGQRGVYIASQGPKPSTVKDFWRMVWQEDSPLIVMLTNLTEDAKAKCANYWPEKDSKQFGFIAVTLKKVETHPDFTVRTLRVSMSNSSTRTVQQFHFTGWPDHGVPLDASALVRFREKVKGYQRTVQCRGPIIVHSSAGVGRTGTFIALDYLLDQAKAEGKINIFNLVQHMRRSRPMMIQTEEQYFFIHDTILEELYCGITTVPVQKLQSYFHRLMQLDSKSGLSKLEKEFAVLQHMFDGYDDASKSALDPANVNKNRVRNITSANGCRSLNCGADIINAVFIDGYRRADAFIVTQTPLPDTLVDFWRMIYDHNSATIVMVNEATDLAKTDKMYVPISYGPFTVEVISTHDIGNSCAVKDLTLKSRNGTNKEPRKIRQFQLQGWKTSDPTPSSTEALLELLDGVQSWQQQSGNTVITIHCMNGAHQSGIFCAVSRILEKMKVEQQVDVFHTVKAVRINRPQFIDSLEQYRFCYAAVEEYARRFDNYANFHM</sequence>
<keyword evidence="6" id="KW-0378">Hydrolase</keyword>
<dbReference type="PANTHER" id="PTHR19134:SF562">
    <property type="entry name" value="PROTEIN-TYROSINE-PHOSPHATASE"/>
    <property type="match status" value="1"/>
</dbReference>
<dbReference type="PROSITE" id="PS50853">
    <property type="entry name" value="FN3"/>
    <property type="match status" value="3"/>
</dbReference>
<evidence type="ECO:0000256" key="9">
    <source>
        <dbReference type="ARBA" id="ARBA00023136"/>
    </source>
</evidence>
<dbReference type="Gene3D" id="3.90.190.10">
    <property type="entry name" value="Protein tyrosine phosphatase superfamily"/>
    <property type="match status" value="2"/>
</dbReference>
<dbReference type="InterPro" id="IPR029021">
    <property type="entry name" value="Prot-tyrosine_phosphatase-like"/>
</dbReference>
<protein>
    <recommendedName>
        <fullName evidence="3">protein-tyrosine-phosphatase</fullName>
        <ecNumber evidence="3">3.1.3.48</ecNumber>
    </recommendedName>
</protein>
<evidence type="ECO:0000313" key="17">
    <source>
        <dbReference type="Proteomes" id="UP000085678"/>
    </source>
</evidence>
<evidence type="ECO:0000256" key="11">
    <source>
        <dbReference type="ARBA" id="ARBA00051722"/>
    </source>
</evidence>
<dbReference type="InterPro" id="IPR003961">
    <property type="entry name" value="FN3_dom"/>
</dbReference>
<evidence type="ECO:0000256" key="13">
    <source>
        <dbReference type="SAM" id="SignalP"/>
    </source>
</evidence>
<feature type="domain" description="Tyrosine specific protein phosphatases" evidence="15">
    <location>
        <begin position="1421"/>
        <end position="1496"/>
    </location>
</feature>
<feature type="signal peptide" evidence="13">
    <location>
        <begin position="1"/>
        <end position="19"/>
    </location>
</feature>
<keyword evidence="18" id="KW-0675">Receptor</keyword>
<feature type="chain" id="PRO_5010248165" description="protein-tyrosine-phosphatase" evidence="13">
    <location>
        <begin position="20"/>
        <end position="1517"/>
    </location>
</feature>
<evidence type="ECO:0000256" key="12">
    <source>
        <dbReference type="SAM" id="Phobius"/>
    </source>
</evidence>
<keyword evidence="12" id="KW-0812">Transmembrane</keyword>
<dbReference type="PROSITE" id="PS50056">
    <property type="entry name" value="TYR_PHOSPHATASE_2"/>
    <property type="match status" value="2"/>
</dbReference>
<evidence type="ECO:0000256" key="6">
    <source>
        <dbReference type="ARBA" id="ARBA00022801"/>
    </source>
</evidence>
<dbReference type="GO" id="GO:0004725">
    <property type="term" value="F:protein tyrosine phosphatase activity"/>
    <property type="evidence" value="ECO:0007669"/>
    <property type="project" value="UniProtKB-EC"/>
</dbReference>
<feature type="domain" description="Fibronectin type-III" evidence="16">
    <location>
        <begin position="748"/>
        <end position="841"/>
    </location>
</feature>
<keyword evidence="17" id="KW-1185">Reference proteome</keyword>
<evidence type="ECO:0000256" key="7">
    <source>
        <dbReference type="ARBA" id="ARBA00022837"/>
    </source>
</evidence>
<proteinExistence type="inferred from homology"/>
<dbReference type="FunFam" id="3.90.190.10:FF:000062">
    <property type="entry name" value="Receptor-type tyrosine-protein phosphatase kappa"/>
    <property type="match status" value="1"/>
</dbReference>
<evidence type="ECO:0000256" key="4">
    <source>
        <dbReference type="ARBA" id="ARBA00022723"/>
    </source>
</evidence>
<evidence type="ECO:0000313" key="18">
    <source>
        <dbReference type="RefSeq" id="XP_013415647.1"/>
    </source>
</evidence>
<dbReference type="PRINTS" id="PR00700">
    <property type="entry name" value="PRTYPHPHTASE"/>
</dbReference>
<keyword evidence="12" id="KW-1133">Transmembrane helix</keyword>
<dbReference type="KEGG" id="lak:106177428"/>
<evidence type="ECO:0000259" key="14">
    <source>
        <dbReference type="PROSITE" id="PS50055"/>
    </source>
</evidence>
<evidence type="ECO:0000256" key="8">
    <source>
        <dbReference type="ARBA" id="ARBA00022912"/>
    </source>
</evidence>
<dbReference type="SMART" id="SM00404">
    <property type="entry name" value="PTPc_motif"/>
    <property type="match status" value="2"/>
</dbReference>
<dbReference type="InterPro" id="IPR000242">
    <property type="entry name" value="PTP_cat"/>
</dbReference>
<dbReference type="Gene3D" id="2.60.40.10">
    <property type="entry name" value="Immunoglobulins"/>
    <property type="match status" value="3"/>
</dbReference>
<dbReference type="SMART" id="SM00607">
    <property type="entry name" value="FTP"/>
    <property type="match status" value="2"/>
</dbReference>
<dbReference type="GeneID" id="106177428"/>
<dbReference type="Pfam" id="PF22633">
    <property type="entry name" value="F5_F8_type_C_2"/>
    <property type="match status" value="2"/>
</dbReference>
<evidence type="ECO:0000259" key="15">
    <source>
        <dbReference type="PROSITE" id="PS50056"/>
    </source>
</evidence>
<comment type="subcellular location">
    <subcellularLocation>
        <location evidence="1">Membrane</location>
        <topology evidence="1">Single-pass membrane protein</topology>
    </subcellularLocation>
</comment>
<evidence type="ECO:0000256" key="10">
    <source>
        <dbReference type="ARBA" id="ARBA00023157"/>
    </source>
</evidence>
<dbReference type="FunFam" id="3.90.190.10:FF:000102">
    <property type="entry name" value="Receptor-type tyrosine-protein phosphatase"/>
    <property type="match status" value="1"/>
</dbReference>
<keyword evidence="7" id="KW-0106">Calcium</keyword>
<dbReference type="PANTHER" id="PTHR19134">
    <property type="entry name" value="RECEPTOR-TYPE TYROSINE-PROTEIN PHOSPHATASE"/>
    <property type="match status" value="1"/>
</dbReference>
<dbReference type="InterPro" id="IPR008979">
    <property type="entry name" value="Galactose-bd-like_sf"/>
</dbReference>
<dbReference type="Proteomes" id="UP000085678">
    <property type="component" value="Unplaced"/>
</dbReference>
<dbReference type="SUPFAM" id="SSF49785">
    <property type="entry name" value="Galactose-binding domain-like"/>
    <property type="match status" value="2"/>
</dbReference>
<evidence type="ECO:0000256" key="3">
    <source>
        <dbReference type="ARBA" id="ARBA00013064"/>
    </source>
</evidence>
<organism evidence="17 18">
    <name type="scientific">Lingula anatina</name>
    <name type="common">Brachiopod</name>
    <name type="synonym">Lingula unguis</name>
    <dbReference type="NCBI Taxonomy" id="7574"/>
    <lineage>
        <taxon>Eukaryota</taxon>
        <taxon>Metazoa</taxon>
        <taxon>Spiralia</taxon>
        <taxon>Lophotrochozoa</taxon>
        <taxon>Brachiopoda</taxon>
        <taxon>Linguliformea</taxon>
        <taxon>Lingulata</taxon>
        <taxon>Lingulida</taxon>
        <taxon>Linguloidea</taxon>
        <taxon>Lingulidae</taxon>
        <taxon>Lingula</taxon>
    </lineage>
</organism>
<dbReference type="PROSITE" id="PS50055">
    <property type="entry name" value="TYR_PHOSPHATASE_PTP"/>
    <property type="match status" value="2"/>
</dbReference>
<comment type="similarity">
    <text evidence="2">Belongs to the protein-tyrosine phosphatase family.</text>
</comment>
<evidence type="ECO:0000256" key="2">
    <source>
        <dbReference type="ARBA" id="ARBA00009580"/>
    </source>
</evidence>
<feature type="transmembrane region" description="Helical" evidence="12">
    <location>
        <begin position="861"/>
        <end position="886"/>
    </location>
</feature>
<keyword evidence="10" id="KW-1015">Disulfide bond</keyword>
<keyword evidence="5 13" id="KW-0732">Signal</keyword>
<dbReference type="GO" id="GO:0016020">
    <property type="term" value="C:membrane"/>
    <property type="evidence" value="ECO:0007669"/>
    <property type="project" value="UniProtKB-SubCell"/>
</dbReference>
<dbReference type="InterPro" id="IPR006585">
    <property type="entry name" value="FTP1"/>
</dbReference>
<feature type="domain" description="Fibronectin type-III" evidence="16">
    <location>
        <begin position="448"/>
        <end position="545"/>
    </location>
</feature>
<dbReference type="EC" id="3.1.3.48" evidence="3"/>
<feature type="domain" description="Tyrosine-protein phosphatase" evidence="14">
    <location>
        <begin position="965"/>
        <end position="1221"/>
    </location>
</feature>
<dbReference type="InterPro" id="IPR036116">
    <property type="entry name" value="FN3_sf"/>
</dbReference>
<dbReference type="SUPFAM" id="SSF49265">
    <property type="entry name" value="Fibronectin type III"/>
    <property type="match status" value="3"/>
</dbReference>
<comment type="catalytic activity">
    <reaction evidence="11">
        <text>O-phospho-L-tyrosyl-[protein] + H2O = L-tyrosyl-[protein] + phosphate</text>
        <dbReference type="Rhea" id="RHEA:10684"/>
        <dbReference type="Rhea" id="RHEA-COMP:10136"/>
        <dbReference type="Rhea" id="RHEA-COMP:20101"/>
        <dbReference type="ChEBI" id="CHEBI:15377"/>
        <dbReference type="ChEBI" id="CHEBI:43474"/>
        <dbReference type="ChEBI" id="CHEBI:46858"/>
        <dbReference type="ChEBI" id="CHEBI:61978"/>
        <dbReference type="EC" id="3.1.3.48"/>
    </reaction>
</comment>
<name>A0A1S3JZE2_LINAN</name>
<dbReference type="SUPFAM" id="SSF52799">
    <property type="entry name" value="(Phosphotyrosine protein) phosphatases II"/>
    <property type="match status" value="2"/>
</dbReference>
<feature type="domain" description="Fibronectin type-III" evidence="16">
    <location>
        <begin position="653"/>
        <end position="745"/>
    </location>
</feature>
<dbReference type="Pfam" id="PF00102">
    <property type="entry name" value="Y_phosphatase"/>
    <property type="match status" value="2"/>
</dbReference>
<dbReference type="CDD" id="cd00063">
    <property type="entry name" value="FN3"/>
    <property type="match status" value="3"/>
</dbReference>
<keyword evidence="4" id="KW-0479">Metal-binding</keyword>
<dbReference type="InterPro" id="IPR003595">
    <property type="entry name" value="Tyr_Pase_cat"/>
</dbReference>
<keyword evidence="9 12" id="KW-0472">Membrane</keyword>
<evidence type="ECO:0000259" key="16">
    <source>
        <dbReference type="PROSITE" id="PS50853"/>
    </source>
</evidence>
<evidence type="ECO:0000256" key="1">
    <source>
        <dbReference type="ARBA" id="ARBA00004167"/>
    </source>
</evidence>
<feature type="domain" description="Tyrosine-protein phosphatase" evidence="14">
    <location>
        <begin position="1253"/>
        <end position="1505"/>
    </location>
</feature>
<dbReference type="STRING" id="7574.A0A1S3JZE2"/>
<reference evidence="18" key="1">
    <citation type="submission" date="2025-08" db="UniProtKB">
        <authorList>
            <consortium name="RefSeq"/>
        </authorList>
    </citation>
    <scope>IDENTIFICATION</scope>
    <source>
        <tissue evidence="18">Gonads</tissue>
    </source>
</reference>
<dbReference type="InParanoid" id="A0A1S3JZE2"/>
<dbReference type="SMART" id="SM00194">
    <property type="entry name" value="PTPc"/>
    <property type="match status" value="2"/>
</dbReference>